<evidence type="ECO:0000256" key="4">
    <source>
        <dbReference type="ARBA" id="ARBA00023136"/>
    </source>
</evidence>
<keyword evidence="2 5" id="KW-0812">Transmembrane</keyword>
<gene>
    <name evidence="6" type="ORF">DB31_6524</name>
</gene>
<feature type="transmembrane region" description="Helical" evidence="5">
    <location>
        <begin position="27"/>
        <end position="51"/>
    </location>
</feature>
<proteinExistence type="predicted"/>
<evidence type="ECO:0000313" key="7">
    <source>
        <dbReference type="Proteomes" id="UP000028725"/>
    </source>
</evidence>
<name>A0A085WPD6_9BACT</name>
<dbReference type="EMBL" id="JMCB01000004">
    <property type="protein sequence ID" value="KFE69549.1"/>
    <property type="molecule type" value="Genomic_DNA"/>
</dbReference>
<reference evidence="6 7" key="1">
    <citation type="submission" date="2014-04" db="EMBL/GenBank/DDBJ databases">
        <title>Genome assembly of Hyalangium minutum DSM 14724.</title>
        <authorList>
            <person name="Sharma G."/>
            <person name="Subramanian S."/>
        </authorList>
    </citation>
    <scope>NUCLEOTIDE SEQUENCE [LARGE SCALE GENOMIC DNA]</scope>
    <source>
        <strain evidence="6 7">DSM 14724</strain>
    </source>
</reference>
<dbReference type="Proteomes" id="UP000028725">
    <property type="component" value="Unassembled WGS sequence"/>
</dbReference>
<evidence type="ECO:0000256" key="2">
    <source>
        <dbReference type="ARBA" id="ARBA00022692"/>
    </source>
</evidence>
<feature type="transmembrane region" description="Helical" evidence="5">
    <location>
        <begin position="63"/>
        <end position="81"/>
    </location>
</feature>
<dbReference type="RefSeq" id="WP_044186841.1">
    <property type="nucleotide sequence ID" value="NZ_JMCB01000004.1"/>
</dbReference>
<accession>A0A085WPD6</accession>
<keyword evidence="4 5" id="KW-0472">Membrane</keyword>
<organism evidence="6 7">
    <name type="scientific">Hyalangium minutum</name>
    <dbReference type="NCBI Taxonomy" id="394096"/>
    <lineage>
        <taxon>Bacteria</taxon>
        <taxon>Pseudomonadati</taxon>
        <taxon>Myxococcota</taxon>
        <taxon>Myxococcia</taxon>
        <taxon>Myxococcales</taxon>
        <taxon>Cystobacterineae</taxon>
        <taxon>Archangiaceae</taxon>
        <taxon>Hyalangium</taxon>
    </lineage>
</organism>
<sequence>MDQQQREQSFLTGSPAPTQDEKTWGMLAHLSGIFASFITLPFLGPLLVMLIKGKESKWVEAQAKEALNFTITVTIVVWIGILGSCLIIPAILALVVGIAAFVLNIIGAMKANNGEMYRYPANIRLLK</sequence>
<dbReference type="InterPro" id="IPR019109">
    <property type="entry name" value="MamF_MmsF"/>
</dbReference>
<comment type="caution">
    <text evidence="6">The sequence shown here is derived from an EMBL/GenBank/DDBJ whole genome shotgun (WGS) entry which is preliminary data.</text>
</comment>
<evidence type="ECO:0008006" key="8">
    <source>
        <dbReference type="Google" id="ProtNLM"/>
    </source>
</evidence>
<dbReference type="AlphaFoldDB" id="A0A085WPD6"/>
<protein>
    <recommendedName>
        <fullName evidence="8">Orotate phosphoribosyltransferase</fullName>
    </recommendedName>
</protein>
<feature type="transmembrane region" description="Helical" evidence="5">
    <location>
        <begin position="87"/>
        <end position="109"/>
    </location>
</feature>
<dbReference type="STRING" id="394096.DB31_6524"/>
<evidence type="ECO:0000313" key="6">
    <source>
        <dbReference type="EMBL" id="KFE69549.1"/>
    </source>
</evidence>
<evidence type="ECO:0000256" key="3">
    <source>
        <dbReference type="ARBA" id="ARBA00022989"/>
    </source>
</evidence>
<keyword evidence="3 5" id="KW-1133">Transmembrane helix</keyword>
<comment type="subcellular location">
    <subcellularLocation>
        <location evidence="1">Membrane</location>
        <topology evidence="1">Multi-pass membrane protein</topology>
    </subcellularLocation>
</comment>
<dbReference type="OrthoDB" id="9808930at2"/>
<evidence type="ECO:0000256" key="1">
    <source>
        <dbReference type="ARBA" id="ARBA00004141"/>
    </source>
</evidence>
<dbReference type="Pfam" id="PF09685">
    <property type="entry name" value="MamF_MmsF"/>
    <property type="match status" value="1"/>
</dbReference>
<dbReference type="PATRIC" id="fig|394096.3.peg.2625"/>
<evidence type="ECO:0000256" key="5">
    <source>
        <dbReference type="SAM" id="Phobius"/>
    </source>
</evidence>
<keyword evidence="7" id="KW-1185">Reference proteome</keyword>